<dbReference type="PROSITE" id="PS51296">
    <property type="entry name" value="RIESKE"/>
    <property type="match status" value="1"/>
</dbReference>
<organism evidence="8 9">
    <name type="scientific">Pseudonocardia acidicola</name>
    <dbReference type="NCBI Taxonomy" id="2724939"/>
    <lineage>
        <taxon>Bacteria</taxon>
        <taxon>Bacillati</taxon>
        <taxon>Actinomycetota</taxon>
        <taxon>Actinomycetes</taxon>
        <taxon>Pseudonocardiales</taxon>
        <taxon>Pseudonocardiaceae</taxon>
        <taxon>Pseudonocardia</taxon>
    </lineage>
</organism>
<comment type="cofactor">
    <cofactor evidence="5">
        <name>[2Fe-2S] cluster</name>
        <dbReference type="ChEBI" id="CHEBI:190135"/>
    </cofactor>
</comment>
<evidence type="ECO:0000256" key="3">
    <source>
        <dbReference type="ARBA" id="ARBA00023004"/>
    </source>
</evidence>
<dbReference type="InterPro" id="IPR017941">
    <property type="entry name" value="Rieske_2Fe-2S"/>
</dbReference>
<evidence type="ECO:0000256" key="6">
    <source>
        <dbReference type="ARBA" id="ARBA00038001"/>
    </source>
</evidence>
<evidence type="ECO:0000256" key="5">
    <source>
        <dbReference type="ARBA" id="ARBA00034078"/>
    </source>
</evidence>
<name>A0ABX1S6F3_9PSEU</name>
<sequence>MTEIHWVEATTLEELWEGEILDVEIEGEPVLLVHLLGGEVKAYQGVCPHQEISLADGDWDEEHAVLMCVGHNWEFDLTSGVGINPAGCRLYSYPVQTEGDAVRVGIPQDGVRHYNRWPAT</sequence>
<dbReference type="InterPro" id="IPR036922">
    <property type="entry name" value="Rieske_2Fe-2S_sf"/>
</dbReference>
<evidence type="ECO:0000259" key="7">
    <source>
        <dbReference type="PROSITE" id="PS51296"/>
    </source>
</evidence>
<dbReference type="PANTHER" id="PTHR21496:SF0">
    <property type="entry name" value="RIESKE DOMAIN-CONTAINING PROTEIN"/>
    <property type="match status" value="1"/>
</dbReference>
<evidence type="ECO:0000256" key="1">
    <source>
        <dbReference type="ARBA" id="ARBA00022714"/>
    </source>
</evidence>
<dbReference type="Proteomes" id="UP000820669">
    <property type="component" value="Unassembled WGS sequence"/>
</dbReference>
<reference evidence="8 9" key="1">
    <citation type="submission" date="2020-04" db="EMBL/GenBank/DDBJ databases">
        <authorList>
            <person name="Klaysubun C."/>
            <person name="Duangmal K."/>
            <person name="Lipun K."/>
        </authorList>
    </citation>
    <scope>NUCLEOTIDE SEQUENCE [LARGE SCALE GENOMIC DNA]</scope>
    <source>
        <strain evidence="8 9">K10HN5</strain>
    </source>
</reference>
<keyword evidence="1" id="KW-0001">2Fe-2S</keyword>
<comment type="similarity">
    <text evidence="6">Belongs to the bacterial ring-hydroxylating dioxygenase ferredoxin component family.</text>
</comment>
<keyword evidence="9" id="KW-1185">Reference proteome</keyword>
<keyword evidence="3" id="KW-0408">Iron</keyword>
<gene>
    <name evidence="8" type="ORF">HF526_00485</name>
</gene>
<dbReference type="RefSeq" id="WP_169379182.1">
    <property type="nucleotide sequence ID" value="NZ_JAAXLA010000001.1"/>
</dbReference>
<dbReference type="EMBL" id="JAAXLA010000001">
    <property type="protein sequence ID" value="NMH95809.1"/>
    <property type="molecule type" value="Genomic_DNA"/>
</dbReference>
<proteinExistence type="inferred from homology"/>
<dbReference type="Gene3D" id="2.102.10.10">
    <property type="entry name" value="Rieske [2Fe-2S] iron-sulphur domain"/>
    <property type="match status" value="1"/>
</dbReference>
<evidence type="ECO:0000313" key="9">
    <source>
        <dbReference type="Proteomes" id="UP000820669"/>
    </source>
</evidence>
<keyword evidence="2" id="KW-0479">Metal-binding</keyword>
<dbReference type="PANTHER" id="PTHR21496">
    <property type="entry name" value="FERREDOXIN-RELATED"/>
    <property type="match status" value="1"/>
</dbReference>
<evidence type="ECO:0000313" key="8">
    <source>
        <dbReference type="EMBL" id="NMH95809.1"/>
    </source>
</evidence>
<dbReference type="Pfam" id="PF00355">
    <property type="entry name" value="Rieske"/>
    <property type="match status" value="1"/>
</dbReference>
<feature type="domain" description="Rieske" evidence="7">
    <location>
        <begin position="7"/>
        <end position="104"/>
    </location>
</feature>
<keyword evidence="4" id="KW-0411">Iron-sulfur</keyword>
<dbReference type="SUPFAM" id="SSF50022">
    <property type="entry name" value="ISP domain"/>
    <property type="match status" value="1"/>
</dbReference>
<evidence type="ECO:0000256" key="2">
    <source>
        <dbReference type="ARBA" id="ARBA00022723"/>
    </source>
</evidence>
<comment type="caution">
    <text evidence="8">The sequence shown here is derived from an EMBL/GenBank/DDBJ whole genome shotgun (WGS) entry which is preliminary data.</text>
</comment>
<accession>A0ABX1S6F3</accession>
<protein>
    <submittedName>
        <fullName evidence="8">Rieske 2Fe-2S domain-containing protein</fullName>
    </submittedName>
</protein>
<evidence type="ECO:0000256" key="4">
    <source>
        <dbReference type="ARBA" id="ARBA00023014"/>
    </source>
</evidence>